<feature type="domain" description="RNA helicase C-terminal" evidence="4">
    <location>
        <begin position="68"/>
        <end position="123"/>
    </location>
</feature>
<dbReference type="Pfam" id="PF07717">
    <property type="entry name" value="OB_NTP_bind"/>
    <property type="match status" value="1"/>
</dbReference>
<dbReference type="InterPro" id="IPR011709">
    <property type="entry name" value="DEAD-box_helicase_OB_fold"/>
</dbReference>
<evidence type="ECO:0008006" key="7">
    <source>
        <dbReference type="Google" id="ProtNLM"/>
    </source>
</evidence>
<keyword evidence="2" id="KW-0547">Nucleotide-binding</keyword>
<evidence type="ECO:0000259" key="3">
    <source>
        <dbReference type="Pfam" id="PF07717"/>
    </source>
</evidence>
<dbReference type="AlphaFoldDB" id="A0AAE0KXH9"/>
<evidence type="ECO:0000256" key="1">
    <source>
        <dbReference type="ARBA" id="ARBA00022801"/>
    </source>
</evidence>
<keyword evidence="1" id="KW-0378">Hydrolase</keyword>
<dbReference type="GO" id="GO:0004386">
    <property type="term" value="F:helicase activity"/>
    <property type="evidence" value="ECO:0007669"/>
    <property type="project" value="UniProtKB-KW"/>
</dbReference>
<evidence type="ECO:0000313" key="5">
    <source>
        <dbReference type="EMBL" id="KAK3264423.1"/>
    </source>
</evidence>
<keyword evidence="2" id="KW-0347">Helicase</keyword>
<gene>
    <name evidence="5" type="ORF">CYMTET_26837</name>
</gene>
<evidence type="ECO:0000313" key="6">
    <source>
        <dbReference type="Proteomes" id="UP001190700"/>
    </source>
</evidence>
<organism evidence="5 6">
    <name type="scientific">Cymbomonas tetramitiformis</name>
    <dbReference type="NCBI Taxonomy" id="36881"/>
    <lineage>
        <taxon>Eukaryota</taxon>
        <taxon>Viridiplantae</taxon>
        <taxon>Chlorophyta</taxon>
        <taxon>Pyramimonadophyceae</taxon>
        <taxon>Pyramimonadales</taxon>
        <taxon>Pyramimonadaceae</taxon>
        <taxon>Cymbomonas</taxon>
    </lineage>
</organism>
<proteinExistence type="predicted"/>
<dbReference type="InterPro" id="IPR059023">
    <property type="entry name" value="RNA_hel_CTD"/>
</dbReference>
<feature type="non-terminal residue" evidence="5">
    <location>
        <position position="1"/>
    </location>
</feature>
<protein>
    <recommendedName>
        <fullName evidence="7">DEAD-box helicase OB fold domain-containing protein</fullName>
    </recommendedName>
</protein>
<accession>A0AAE0KXH9</accession>
<sequence length="134" mass="15082">RPRWTDGRVEVAIHPASIIHEAVRFRHRFLVFHEKMSASRIFLRETSVVSPYALLLFGGAITVRHEHHQVMVDGWIPLKAAAQTAVLFKELRRALDALLVNKISNPTLDMVGEGVVPTIVKLLLDEDQTIVQAS</sequence>
<keyword evidence="2" id="KW-0067">ATP-binding</keyword>
<keyword evidence="6" id="KW-1185">Reference proteome</keyword>
<evidence type="ECO:0000259" key="4">
    <source>
        <dbReference type="Pfam" id="PF26026"/>
    </source>
</evidence>
<name>A0AAE0KXH9_9CHLO</name>
<evidence type="ECO:0000256" key="2">
    <source>
        <dbReference type="ARBA" id="ARBA00022806"/>
    </source>
</evidence>
<dbReference type="EMBL" id="LGRX02014563">
    <property type="protein sequence ID" value="KAK3264423.1"/>
    <property type="molecule type" value="Genomic_DNA"/>
</dbReference>
<dbReference type="Proteomes" id="UP001190700">
    <property type="component" value="Unassembled WGS sequence"/>
</dbReference>
<comment type="caution">
    <text evidence="5">The sequence shown here is derived from an EMBL/GenBank/DDBJ whole genome shotgun (WGS) entry which is preliminary data.</text>
</comment>
<dbReference type="Pfam" id="PF26026">
    <property type="entry name" value="RNA_hel_CTD"/>
    <property type="match status" value="1"/>
</dbReference>
<feature type="domain" description="DEAD-box helicase OB fold" evidence="3">
    <location>
        <begin position="10"/>
        <end position="61"/>
    </location>
</feature>
<reference evidence="5 6" key="1">
    <citation type="journal article" date="2015" name="Genome Biol. Evol.">
        <title>Comparative Genomics of a Bacterivorous Green Alga Reveals Evolutionary Causalities and Consequences of Phago-Mixotrophic Mode of Nutrition.</title>
        <authorList>
            <person name="Burns J.A."/>
            <person name="Paasch A."/>
            <person name="Narechania A."/>
            <person name="Kim E."/>
        </authorList>
    </citation>
    <scope>NUCLEOTIDE SEQUENCE [LARGE SCALE GENOMIC DNA]</scope>
    <source>
        <strain evidence="5 6">PLY_AMNH</strain>
    </source>
</reference>